<dbReference type="EMBL" id="MU128910">
    <property type="protein sequence ID" value="KAF9520801.1"/>
    <property type="molecule type" value="Genomic_DNA"/>
</dbReference>
<reference evidence="2" key="1">
    <citation type="journal article" date="2020" name="Nat. Commun.">
        <title>Large-scale genome sequencing of mycorrhizal fungi provides insights into the early evolution of symbiotic traits.</title>
        <authorList>
            <person name="Miyauchi S."/>
            <person name="Kiss E."/>
            <person name="Kuo A."/>
            <person name="Drula E."/>
            <person name="Kohler A."/>
            <person name="Sanchez-Garcia M."/>
            <person name="Morin E."/>
            <person name="Andreopoulos B."/>
            <person name="Barry K.W."/>
            <person name="Bonito G."/>
            <person name="Buee M."/>
            <person name="Carver A."/>
            <person name="Chen C."/>
            <person name="Cichocki N."/>
            <person name="Clum A."/>
            <person name="Culley D."/>
            <person name="Crous P.W."/>
            <person name="Fauchery L."/>
            <person name="Girlanda M."/>
            <person name="Hayes R.D."/>
            <person name="Keri Z."/>
            <person name="LaButti K."/>
            <person name="Lipzen A."/>
            <person name="Lombard V."/>
            <person name="Magnuson J."/>
            <person name="Maillard F."/>
            <person name="Murat C."/>
            <person name="Nolan M."/>
            <person name="Ohm R.A."/>
            <person name="Pangilinan J."/>
            <person name="Pereira M.F."/>
            <person name="Perotto S."/>
            <person name="Peter M."/>
            <person name="Pfister S."/>
            <person name="Riley R."/>
            <person name="Sitrit Y."/>
            <person name="Stielow J.B."/>
            <person name="Szollosi G."/>
            <person name="Zifcakova L."/>
            <person name="Stursova M."/>
            <person name="Spatafora J.W."/>
            <person name="Tedersoo L."/>
            <person name="Vaario L.M."/>
            <person name="Yamada A."/>
            <person name="Yan M."/>
            <person name="Wang P."/>
            <person name="Xu J."/>
            <person name="Bruns T."/>
            <person name="Baldrian P."/>
            <person name="Vilgalys R."/>
            <person name="Dunand C."/>
            <person name="Henrissat B."/>
            <person name="Grigoriev I.V."/>
            <person name="Hibbett D."/>
            <person name="Nagy L.G."/>
            <person name="Martin F.M."/>
        </authorList>
    </citation>
    <scope>NUCLEOTIDE SEQUENCE</scope>
    <source>
        <strain evidence="2">UP504</strain>
    </source>
</reference>
<accession>A0A9P6BDF3</accession>
<evidence type="ECO:0000259" key="1">
    <source>
        <dbReference type="Pfam" id="PF03184"/>
    </source>
</evidence>
<evidence type="ECO:0000313" key="3">
    <source>
        <dbReference type="Proteomes" id="UP000886523"/>
    </source>
</evidence>
<protein>
    <recommendedName>
        <fullName evidence="1">DDE-1 domain-containing protein</fullName>
    </recommendedName>
</protein>
<dbReference type="Proteomes" id="UP000886523">
    <property type="component" value="Unassembled WGS sequence"/>
</dbReference>
<dbReference type="OrthoDB" id="3257623at2759"/>
<dbReference type="InterPro" id="IPR004875">
    <property type="entry name" value="DDE_SF_endonuclease_dom"/>
</dbReference>
<dbReference type="AlphaFoldDB" id="A0A9P6BDF3"/>
<comment type="caution">
    <text evidence="2">The sequence shown here is derived from an EMBL/GenBank/DDBJ whole genome shotgun (WGS) entry which is preliminary data.</text>
</comment>
<keyword evidence="3" id="KW-1185">Reference proteome</keyword>
<dbReference type="Pfam" id="PF03184">
    <property type="entry name" value="DDE_1"/>
    <property type="match status" value="1"/>
</dbReference>
<gene>
    <name evidence="2" type="ORF">BS47DRAFT_1255428</name>
</gene>
<feature type="non-terminal residue" evidence="2">
    <location>
        <position position="1"/>
    </location>
</feature>
<sequence length="64" mass="7393">KWKLFLSSHQKAILFIDAWSVHQLDEFMGWMKQNYPYIKVTFVPAGCTGKLQPADVGLQCVIKH</sequence>
<organism evidence="2 3">
    <name type="scientific">Hydnum rufescens UP504</name>
    <dbReference type="NCBI Taxonomy" id="1448309"/>
    <lineage>
        <taxon>Eukaryota</taxon>
        <taxon>Fungi</taxon>
        <taxon>Dikarya</taxon>
        <taxon>Basidiomycota</taxon>
        <taxon>Agaricomycotina</taxon>
        <taxon>Agaricomycetes</taxon>
        <taxon>Cantharellales</taxon>
        <taxon>Hydnaceae</taxon>
        <taxon>Hydnum</taxon>
    </lineage>
</organism>
<feature type="non-terminal residue" evidence="2">
    <location>
        <position position="64"/>
    </location>
</feature>
<dbReference type="GO" id="GO:0003676">
    <property type="term" value="F:nucleic acid binding"/>
    <property type="evidence" value="ECO:0007669"/>
    <property type="project" value="InterPro"/>
</dbReference>
<feature type="domain" description="DDE-1" evidence="1">
    <location>
        <begin position="7"/>
        <end position="59"/>
    </location>
</feature>
<name>A0A9P6BDF3_9AGAM</name>
<proteinExistence type="predicted"/>
<evidence type="ECO:0000313" key="2">
    <source>
        <dbReference type="EMBL" id="KAF9520801.1"/>
    </source>
</evidence>